<comment type="caution">
    <text evidence="3">The sequence shown here is derived from an EMBL/GenBank/DDBJ whole genome shotgun (WGS) entry which is preliminary data.</text>
</comment>
<organism evidence="3 4">
    <name type="scientific">Hoylesella saccharolytica F0055</name>
    <dbReference type="NCBI Taxonomy" id="1127699"/>
    <lineage>
        <taxon>Bacteria</taxon>
        <taxon>Pseudomonadati</taxon>
        <taxon>Bacteroidota</taxon>
        <taxon>Bacteroidia</taxon>
        <taxon>Bacteroidales</taxon>
        <taxon>Prevotellaceae</taxon>
        <taxon>Hoylesella</taxon>
    </lineage>
</organism>
<reference evidence="3 4" key="1">
    <citation type="submission" date="2012-05" db="EMBL/GenBank/DDBJ databases">
        <authorList>
            <person name="Weinstock G."/>
            <person name="Sodergren E."/>
            <person name="Lobos E.A."/>
            <person name="Fulton L."/>
            <person name="Fulton R."/>
            <person name="Courtney L."/>
            <person name="Fronick C."/>
            <person name="O'Laughlin M."/>
            <person name="Godfrey J."/>
            <person name="Wilson R.M."/>
            <person name="Miner T."/>
            <person name="Farmer C."/>
            <person name="Delehaunty K."/>
            <person name="Cordes M."/>
            <person name="Minx P."/>
            <person name="Tomlinson C."/>
            <person name="Chen J."/>
            <person name="Wollam A."/>
            <person name="Pepin K.H."/>
            <person name="Bhonagiri V."/>
            <person name="Zhang X."/>
            <person name="Suruliraj S."/>
            <person name="Warren W."/>
            <person name="Mitreva M."/>
            <person name="Mardis E.R."/>
            <person name="Wilson R.K."/>
        </authorList>
    </citation>
    <scope>NUCLEOTIDE SEQUENCE [LARGE SCALE GENOMIC DNA]</scope>
    <source>
        <strain evidence="3 4">F0055</strain>
    </source>
</reference>
<dbReference type="PANTHER" id="PTHR38045">
    <property type="entry name" value="CHROMOSOME 1, WHOLE GENOME SHOTGUN SEQUENCE"/>
    <property type="match status" value="1"/>
</dbReference>
<protein>
    <submittedName>
        <fullName evidence="3">Heparinase II/III-like protein</fullName>
    </submittedName>
</protein>
<dbReference type="SUPFAM" id="SSF48230">
    <property type="entry name" value="Chondroitin AC/alginate lyase"/>
    <property type="match status" value="1"/>
</dbReference>
<name>L1MXW4_9BACT</name>
<gene>
    <name evidence="3" type="ORF">HMPREF9151_02550</name>
</gene>
<feature type="domain" description="Heparinase II/III-like C-terminal" evidence="2">
    <location>
        <begin position="407"/>
        <end position="599"/>
    </location>
</feature>
<dbReference type="PATRIC" id="fig|1127699.3.peg.2343"/>
<dbReference type="Gene3D" id="1.50.10.100">
    <property type="entry name" value="Chondroitin AC/alginate lyase"/>
    <property type="match status" value="1"/>
</dbReference>
<dbReference type="Pfam" id="PF07940">
    <property type="entry name" value="Hepar_II_III_C"/>
    <property type="match status" value="1"/>
</dbReference>
<dbReference type="InterPro" id="IPR008929">
    <property type="entry name" value="Chondroitin_lyas"/>
</dbReference>
<dbReference type="AlphaFoldDB" id="L1MXW4"/>
<proteinExistence type="predicted"/>
<dbReference type="Proteomes" id="UP000010433">
    <property type="component" value="Unassembled WGS sequence"/>
</dbReference>
<dbReference type="HOGENOM" id="CLU_008982_0_0_10"/>
<comment type="subcellular location">
    <subcellularLocation>
        <location evidence="1">Cell envelope</location>
    </subcellularLocation>
</comment>
<keyword evidence="4" id="KW-1185">Reference proteome</keyword>
<sequence>MITAVLFAIVHVMKKTLYIKHLLSAFLLCVFLLSAVSLEISAQTLPGNVKMSAGHPRLLMKSGDEAFIKASIGKDAFWKQNDSLLMRAAGEILPMPESHYVVIGRRLLDVSRETLRRVLLLGYAFRITGDTCYSNRAEKELLAVCRFKDWNPSHYLDVAEMTTAVAIGYDWFYSVLSPNVRTQLRKAIISKGLRPSFDSRYNNWLDRVNNWNQVCNTGMAYGALAIYEEAPALADSIISRSIKSVIKPMKNYAPDGAYPEGYSYWGFGTTYNVMLIDALEKCFGTDFGLSQQKGFLPTAGFVLHMVAPDLDSFNYGDNKDSGRMSPAMFWLAKRNNDLSLLWNERKLFEHGNKHKLMDYRFFTLALLWGAGMDMSALPQPQKKAWFSPASVTPVALMRTSWKGKKGIFLAFKGGSASASHAHLDAGSFVLVADGERWAMDFGRQDYHSLESRGMDIWNKTQNSDRWKVFRYNNQAHNTLTFNGQNQRVEGYVSIAETSDNPDFSYAIADLTPVYAGQIKEAKRGVALVSKRYVVVRDELQTGAKATRVRWTMLTPADVKLVGKNKIELQQKDKRLTLWVESPAKITLKTWSTKPVTDYDAENPGTVLVGFEAQLPANSRQVLQVRLVPGDKSVAETQIQSLNRWKTKR</sequence>
<dbReference type="GO" id="GO:0030313">
    <property type="term" value="C:cell envelope"/>
    <property type="evidence" value="ECO:0007669"/>
    <property type="project" value="UniProtKB-SubCell"/>
</dbReference>
<dbReference type="GO" id="GO:0016829">
    <property type="term" value="F:lyase activity"/>
    <property type="evidence" value="ECO:0007669"/>
    <property type="project" value="InterPro"/>
</dbReference>
<dbReference type="Gene3D" id="2.70.98.70">
    <property type="match status" value="1"/>
</dbReference>
<dbReference type="InterPro" id="IPR012480">
    <property type="entry name" value="Hepar_II_III_C"/>
</dbReference>
<evidence type="ECO:0000313" key="3">
    <source>
        <dbReference type="EMBL" id="EKX96148.1"/>
    </source>
</evidence>
<dbReference type="EMBL" id="AMEP01000164">
    <property type="protein sequence ID" value="EKX96148.1"/>
    <property type="molecule type" value="Genomic_DNA"/>
</dbReference>
<evidence type="ECO:0000259" key="2">
    <source>
        <dbReference type="Pfam" id="PF07940"/>
    </source>
</evidence>
<evidence type="ECO:0000256" key="1">
    <source>
        <dbReference type="ARBA" id="ARBA00004196"/>
    </source>
</evidence>
<evidence type="ECO:0000313" key="4">
    <source>
        <dbReference type="Proteomes" id="UP000010433"/>
    </source>
</evidence>
<dbReference type="PANTHER" id="PTHR38045:SF1">
    <property type="entry name" value="HEPARINASE II_III-LIKE PROTEIN"/>
    <property type="match status" value="1"/>
</dbReference>
<dbReference type="STRING" id="1127699.HMPREF9151_02550"/>
<accession>L1MXW4</accession>